<dbReference type="GeneID" id="134290591"/>
<feature type="domain" description="Integrase catalytic" evidence="2">
    <location>
        <begin position="558"/>
        <end position="666"/>
    </location>
</feature>
<dbReference type="SUPFAM" id="SSF53098">
    <property type="entry name" value="Ribonuclease H-like"/>
    <property type="match status" value="1"/>
</dbReference>
<feature type="region of interest" description="Disordered" evidence="1">
    <location>
        <begin position="668"/>
        <end position="690"/>
    </location>
</feature>
<dbReference type="PANTHER" id="PTHR47331:SF1">
    <property type="entry name" value="GAG-LIKE PROTEIN"/>
    <property type="match status" value="1"/>
</dbReference>
<name>A0ABM2A7B3_AEDAL</name>
<keyword evidence="4" id="KW-1185">Reference proteome</keyword>
<dbReference type="InterPro" id="IPR036397">
    <property type="entry name" value="RNaseH_sf"/>
</dbReference>
<dbReference type="SUPFAM" id="SSF56672">
    <property type="entry name" value="DNA/RNA polymerases"/>
    <property type="match status" value="1"/>
</dbReference>
<dbReference type="InterPro" id="IPR012337">
    <property type="entry name" value="RNaseH-like_sf"/>
</dbReference>
<proteinExistence type="predicted"/>
<dbReference type="Gene3D" id="1.10.340.70">
    <property type="match status" value="1"/>
</dbReference>
<dbReference type="PROSITE" id="PS50994">
    <property type="entry name" value="INTEGRASE"/>
    <property type="match status" value="1"/>
</dbReference>
<dbReference type="Pfam" id="PF05380">
    <property type="entry name" value="Peptidase_A17"/>
    <property type="match status" value="1"/>
</dbReference>
<reference evidence="4" key="1">
    <citation type="journal article" date="2015" name="Proc. Natl. Acad. Sci. U.S.A.">
        <title>Genome sequence of the Asian Tiger mosquito, Aedes albopictus, reveals insights into its biology, genetics, and evolution.</title>
        <authorList>
            <person name="Chen X.G."/>
            <person name="Jiang X."/>
            <person name="Gu J."/>
            <person name="Xu M."/>
            <person name="Wu Y."/>
            <person name="Deng Y."/>
            <person name="Zhang C."/>
            <person name="Bonizzoni M."/>
            <person name="Dermauw W."/>
            <person name="Vontas J."/>
            <person name="Armbruster P."/>
            <person name="Huang X."/>
            <person name="Yang Y."/>
            <person name="Zhang H."/>
            <person name="He W."/>
            <person name="Peng H."/>
            <person name="Liu Y."/>
            <person name="Wu K."/>
            <person name="Chen J."/>
            <person name="Lirakis M."/>
            <person name="Topalis P."/>
            <person name="Van Leeuwen T."/>
            <person name="Hall A.B."/>
            <person name="Jiang X."/>
            <person name="Thorpe C."/>
            <person name="Mueller R.L."/>
            <person name="Sun C."/>
            <person name="Waterhouse R.M."/>
            <person name="Yan G."/>
            <person name="Tu Z.J."/>
            <person name="Fang X."/>
            <person name="James A.A."/>
        </authorList>
    </citation>
    <scope>NUCLEOTIDE SEQUENCE [LARGE SCALE GENOMIC DNA]</scope>
    <source>
        <strain evidence="4">Foshan</strain>
    </source>
</reference>
<organism evidence="3 4">
    <name type="scientific">Aedes albopictus</name>
    <name type="common">Asian tiger mosquito</name>
    <name type="synonym">Stegomyia albopicta</name>
    <dbReference type="NCBI Taxonomy" id="7160"/>
    <lineage>
        <taxon>Eukaryota</taxon>
        <taxon>Metazoa</taxon>
        <taxon>Ecdysozoa</taxon>
        <taxon>Arthropoda</taxon>
        <taxon>Hexapoda</taxon>
        <taxon>Insecta</taxon>
        <taxon>Pterygota</taxon>
        <taxon>Neoptera</taxon>
        <taxon>Endopterygota</taxon>
        <taxon>Diptera</taxon>
        <taxon>Nematocera</taxon>
        <taxon>Culicoidea</taxon>
        <taxon>Culicidae</taxon>
        <taxon>Culicinae</taxon>
        <taxon>Aedini</taxon>
        <taxon>Aedes</taxon>
        <taxon>Stegomyia</taxon>
    </lineage>
</organism>
<dbReference type="InterPro" id="IPR041588">
    <property type="entry name" value="Integrase_H2C2"/>
</dbReference>
<dbReference type="Pfam" id="PF18701">
    <property type="entry name" value="DUF5641"/>
    <property type="match status" value="1"/>
</dbReference>
<dbReference type="Gene3D" id="3.30.420.10">
    <property type="entry name" value="Ribonuclease H-like superfamily/Ribonuclease H"/>
    <property type="match status" value="1"/>
</dbReference>
<dbReference type="Proteomes" id="UP000069940">
    <property type="component" value="Unassembled WGS sequence"/>
</dbReference>
<evidence type="ECO:0000313" key="3">
    <source>
        <dbReference type="EnsemblMetazoa" id="AALFPA23_025165.P37505"/>
    </source>
</evidence>
<evidence type="ECO:0000259" key="2">
    <source>
        <dbReference type="PROSITE" id="PS50994"/>
    </source>
</evidence>
<dbReference type="InterPro" id="IPR008042">
    <property type="entry name" value="Retrotrans_Pao"/>
</dbReference>
<dbReference type="InterPro" id="IPR001584">
    <property type="entry name" value="Integrase_cat-core"/>
</dbReference>
<protein>
    <recommendedName>
        <fullName evidence="2">Integrase catalytic domain-containing protein</fullName>
    </recommendedName>
</protein>
<evidence type="ECO:0000256" key="1">
    <source>
        <dbReference type="SAM" id="MobiDB-lite"/>
    </source>
</evidence>
<sequence length="859" mass="97651">MDEYESLGHCKQVNVSEDPSGIMKWYLPHHAVLRPSNTTTKCRVVFDASAKVSGRSLNDVMKIGAIIQSNLQSISLRFRLPLHVLATDVAKMYGQVFIDRWHTPLTRVFWRKTPSEPLRVLELTTVTYGTASAPFLATWALLQFAVDEGFKYPVAADIVKNSYYVDNALFGFDDLNEASEAQMQLIGLLQAGGFHLHKWASNNPTLLERIPESDRDELLSIDESGSSEVIKTLGLMWNPTLDALQFISIPTVCEDSATKRQVLSLISRMFDPLGLVAPVIVIGKLLMKSIWKEELVWDEELSGELKKKQSSGASLASEEPGTFGSVCVKPANVVSRGQSAEALQKNYLWWNGPLFLRSEEYQVVVPEPLSDEDVPELRQATVASAVVILEKLPVFHKYESFRKLQRVLAYVLRFCRNAKEKTVNKRTTERFPTVFEMRLSLKVIVRVVQSLHFGKEVAIMKSVIRLGERLRHSSLPYGVKHQWILPKNDETVERLIRAVHRKNLHIGPSALLAQLRRQFWILGARYAVRKVTRNCVRCFRLNPPCANQFMGDLPIARCDKAPAFVKVGVDFAGPMLIKQRGRKAPPLKGYVSVFVCMVTKGIHLEVVEDLSADAFIAAFQRFISRRGVPEQIFSDNGTNFEVTELKIFEFYQARQIEWKMIPPNAPHMDRSSAQFSAEESEDSSELEPLTPGNFMIDRPLTAIPEPSYDGIPENRLSRSQYVQRLRQEFWKRWSEEYLLELQVRQGKIEAAYTGADGLVREMDVRTKAGILKRPIHKLAPLPILDNRVANENKGPAGEDLQPAEVRDSSSTQLRERQHVMQAAARKDHAKEEWAQKEENSYPQEKFIVRRTFDLLRRVS</sequence>
<accession>A0ABM2A7B3</accession>
<feature type="region of interest" description="Disordered" evidence="1">
    <location>
        <begin position="789"/>
        <end position="819"/>
    </location>
</feature>
<reference evidence="3" key="2">
    <citation type="submission" date="2025-05" db="UniProtKB">
        <authorList>
            <consortium name="EnsemblMetazoa"/>
        </authorList>
    </citation>
    <scope>IDENTIFICATION</scope>
    <source>
        <strain evidence="3">Foshan</strain>
    </source>
</reference>
<evidence type="ECO:0000313" key="4">
    <source>
        <dbReference type="Proteomes" id="UP000069940"/>
    </source>
</evidence>
<dbReference type="Pfam" id="PF17921">
    <property type="entry name" value="Integrase_H2C2"/>
    <property type="match status" value="1"/>
</dbReference>
<dbReference type="InterPro" id="IPR043502">
    <property type="entry name" value="DNA/RNA_pol_sf"/>
</dbReference>
<dbReference type="InterPro" id="IPR040676">
    <property type="entry name" value="DUF5641"/>
</dbReference>
<dbReference type="PANTHER" id="PTHR47331">
    <property type="entry name" value="PHD-TYPE DOMAIN-CONTAINING PROTEIN"/>
    <property type="match status" value="1"/>
</dbReference>
<dbReference type="RefSeq" id="XP_062713741.1">
    <property type="nucleotide sequence ID" value="XM_062857757.1"/>
</dbReference>
<dbReference type="EnsemblMetazoa" id="AALFPA23_025165.R37505">
    <property type="protein sequence ID" value="AALFPA23_025165.P37505"/>
    <property type="gene ID" value="AALFPA23_025165"/>
</dbReference>